<dbReference type="InterPro" id="IPR012337">
    <property type="entry name" value="RNaseH-like_sf"/>
</dbReference>
<dbReference type="KEGG" id="ssyi:EKG83_24140"/>
<dbReference type="Pfam" id="PF13276">
    <property type="entry name" value="HTH_21"/>
    <property type="match status" value="1"/>
</dbReference>
<feature type="region of interest" description="Disordered" evidence="2">
    <location>
        <begin position="127"/>
        <end position="155"/>
    </location>
</feature>
<organism evidence="4 5">
    <name type="scientific">Saccharothrix syringae</name>
    <name type="common">Nocardiopsis syringae</name>
    <dbReference type="NCBI Taxonomy" id="103733"/>
    <lineage>
        <taxon>Bacteria</taxon>
        <taxon>Bacillati</taxon>
        <taxon>Actinomycetota</taxon>
        <taxon>Actinomycetes</taxon>
        <taxon>Pseudonocardiales</taxon>
        <taxon>Pseudonocardiaceae</taxon>
        <taxon>Saccharothrix</taxon>
    </lineage>
</organism>
<dbReference type="Pfam" id="PF00665">
    <property type="entry name" value="rve"/>
    <property type="match status" value="1"/>
</dbReference>
<accession>A0A5Q0H1G4</accession>
<dbReference type="InterPro" id="IPR048020">
    <property type="entry name" value="Transpos_IS3"/>
</dbReference>
<dbReference type="GO" id="GO:0015074">
    <property type="term" value="P:DNA integration"/>
    <property type="evidence" value="ECO:0007669"/>
    <property type="project" value="InterPro"/>
</dbReference>
<dbReference type="Gene3D" id="3.30.420.10">
    <property type="entry name" value="Ribonuclease H-like superfamily/Ribonuclease H"/>
    <property type="match status" value="1"/>
</dbReference>
<dbReference type="AlphaFoldDB" id="A0A5Q0H1G4"/>
<dbReference type="InterPro" id="IPR050900">
    <property type="entry name" value="Transposase_IS3/IS150/IS904"/>
</dbReference>
<dbReference type="GO" id="GO:0003676">
    <property type="term" value="F:nucleic acid binding"/>
    <property type="evidence" value="ECO:0007669"/>
    <property type="project" value="InterPro"/>
</dbReference>
<evidence type="ECO:0000313" key="5">
    <source>
        <dbReference type="Proteomes" id="UP000325787"/>
    </source>
</evidence>
<proteinExistence type="predicted"/>
<dbReference type="NCBIfam" id="NF033516">
    <property type="entry name" value="transpos_IS3"/>
    <property type="match status" value="1"/>
</dbReference>
<reference evidence="5" key="1">
    <citation type="journal article" date="2021" name="Curr. Microbiol.">
        <title>Complete genome of nocamycin-producing strain Saccharothrix syringae NRRL B-16468 reveals the biosynthetic potential for secondary metabolites.</title>
        <authorList>
            <person name="Mo X."/>
            <person name="Yang S."/>
        </authorList>
    </citation>
    <scope>NUCLEOTIDE SEQUENCE [LARGE SCALE GENOMIC DNA]</scope>
    <source>
        <strain evidence="5">ATCC 51364 / DSM 43886 / JCM 6844 / KCTC 9398 / NBRC 14523 / NRRL B-16468 / INA 2240</strain>
    </source>
</reference>
<keyword evidence="5" id="KW-1185">Reference proteome</keyword>
<dbReference type="SUPFAM" id="SSF53098">
    <property type="entry name" value="Ribonuclease H-like"/>
    <property type="match status" value="1"/>
</dbReference>
<dbReference type="InterPro" id="IPR036397">
    <property type="entry name" value="RNaseH_sf"/>
</dbReference>
<dbReference type="Proteomes" id="UP000325787">
    <property type="component" value="Chromosome"/>
</dbReference>
<evidence type="ECO:0000256" key="1">
    <source>
        <dbReference type="ARBA" id="ARBA00002286"/>
    </source>
</evidence>
<dbReference type="PROSITE" id="PS50994">
    <property type="entry name" value="INTEGRASE"/>
    <property type="match status" value="1"/>
</dbReference>
<dbReference type="Pfam" id="PF13333">
    <property type="entry name" value="rve_2"/>
    <property type="match status" value="1"/>
</dbReference>
<dbReference type="InterPro" id="IPR001584">
    <property type="entry name" value="Integrase_cat-core"/>
</dbReference>
<dbReference type="PANTHER" id="PTHR46889:SF4">
    <property type="entry name" value="TRANSPOSASE INSO FOR INSERTION SEQUENCE ELEMENT IS911B-RELATED"/>
    <property type="match status" value="1"/>
</dbReference>
<dbReference type="EMBL" id="CP034550">
    <property type="protein sequence ID" value="QFZ20096.1"/>
    <property type="molecule type" value="Genomic_DNA"/>
</dbReference>
<dbReference type="InterPro" id="IPR025948">
    <property type="entry name" value="HTH-like_dom"/>
</dbReference>
<name>A0A5Q0H1G4_SACSY</name>
<dbReference type="OrthoDB" id="3254719at2"/>
<feature type="domain" description="Integrase catalytic" evidence="3">
    <location>
        <begin position="205"/>
        <end position="382"/>
    </location>
</feature>
<protein>
    <submittedName>
        <fullName evidence="4">IS3 family transposase</fullName>
    </submittedName>
</protein>
<evidence type="ECO:0000259" key="3">
    <source>
        <dbReference type="PROSITE" id="PS50994"/>
    </source>
</evidence>
<comment type="function">
    <text evidence="1">Involved in the transposition of the insertion sequence.</text>
</comment>
<evidence type="ECO:0000313" key="4">
    <source>
        <dbReference type="EMBL" id="QFZ20096.1"/>
    </source>
</evidence>
<dbReference type="PANTHER" id="PTHR46889">
    <property type="entry name" value="TRANSPOSASE INSF FOR INSERTION SEQUENCE IS3B-RELATED"/>
    <property type="match status" value="1"/>
</dbReference>
<sequence length="390" mass="43336">MGRLTDGVVRPSRLIPVGPTFGVAPRPRGRGAVVGRPGRREVGADVNDVDAIIEDVELLAALRSRMQASRSARCSPEGRWSGVPRLLRAAVDDVFAEAVLLCGRYLVNTEVIILTMRPLMSPAAELRDDPRVEGGTAGSTSDGFRSSPCPSERVNRTYGAPRVHAELRARGQRHSRKRVARLLRQAGRAGRAPKRWRTTTVPDPAATVPPDLIRRDFSCTATDIDTRWCGDITYIHTWEGWLHLATVIDIASRRVVGWATADHLRTDLVAQALDNAVRQRRPRPGVIFHADRGCQYTSARFGALAEDLGVRPSVGRKGQCRDNAVSESFFATIKTELLDRRTWSTRTMAHKAIFEYIEGWYNTRRLHSSLGYLSPAIYEATRHHPLEQVA</sequence>
<gene>
    <name evidence="4" type="ORF">EKG83_24140</name>
</gene>
<evidence type="ECO:0000256" key="2">
    <source>
        <dbReference type="SAM" id="MobiDB-lite"/>
    </source>
</evidence>